<dbReference type="PANTHER" id="PTHR36206:SF12">
    <property type="entry name" value="ASPERCRYPTIN BIOSYNTHESIS CLUSTER-SPECIFIC TRANSCRIPTION REGULATOR ATNN-RELATED"/>
    <property type="match status" value="1"/>
</dbReference>
<keyword evidence="8" id="KW-1185">Reference proteome</keyword>
<dbReference type="Proteomes" id="UP000235672">
    <property type="component" value="Unassembled WGS sequence"/>
</dbReference>
<keyword evidence="3" id="KW-0805">Transcription regulation</keyword>
<evidence type="ECO:0000256" key="3">
    <source>
        <dbReference type="ARBA" id="ARBA00023015"/>
    </source>
</evidence>
<evidence type="ECO:0000256" key="4">
    <source>
        <dbReference type="ARBA" id="ARBA00023125"/>
    </source>
</evidence>
<evidence type="ECO:0000313" key="7">
    <source>
        <dbReference type="EMBL" id="PMD20637.1"/>
    </source>
</evidence>
<keyword evidence="1" id="KW-0479">Metal-binding</keyword>
<name>A0A2J6Q2Y1_9HELO</name>
<evidence type="ECO:0000313" key="8">
    <source>
        <dbReference type="Proteomes" id="UP000235672"/>
    </source>
</evidence>
<evidence type="ECO:0000256" key="6">
    <source>
        <dbReference type="ARBA" id="ARBA00023242"/>
    </source>
</evidence>
<accession>A0A2J6Q2Y1</accession>
<keyword evidence="4" id="KW-0238">DNA-binding</keyword>
<keyword evidence="6" id="KW-0539">Nucleus</keyword>
<evidence type="ECO:0000256" key="2">
    <source>
        <dbReference type="ARBA" id="ARBA00022833"/>
    </source>
</evidence>
<protein>
    <submittedName>
        <fullName evidence="7">Uncharacterized protein</fullName>
    </submittedName>
</protein>
<sequence length="151" mass="17439">MVWDELLPEWSEIVSFAEEFVACAEKAGKGKRQKVFSLDIALIVPLYFVAGKCRDARLRPKAIELLRSERQEGVTNSLMAARVAERLVRIKEEGLLYRDKVEYRGAGFVTRERRISGVEIKLGLEEERKAWLRFSKIGGREVILVEEWVAW</sequence>
<keyword evidence="5" id="KW-0804">Transcription</keyword>
<proteinExistence type="predicted"/>
<dbReference type="GO" id="GO:0046872">
    <property type="term" value="F:metal ion binding"/>
    <property type="evidence" value="ECO:0007669"/>
    <property type="project" value="UniProtKB-KW"/>
</dbReference>
<evidence type="ECO:0000256" key="1">
    <source>
        <dbReference type="ARBA" id="ARBA00022723"/>
    </source>
</evidence>
<dbReference type="AlphaFoldDB" id="A0A2J6Q2Y1"/>
<dbReference type="GO" id="GO:0003677">
    <property type="term" value="F:DNA binding"/>
    <property type="evidence" value="ECO:0007669"/>
    <property type="project" value="UniProtKB-KW"/>
</dbReference>
<dbReference type="EMBL" id="KZ613484">
    <property type="protein sequence ID" value="PMD20637.1"/>
    <property type="molecule type" value="Genomic_DNA"/>
</dbReference>
<dbReference type="STRING" id="1745343.A0A2J6Q2Y1"/>
<evidence type="ECO:0000256" key="5">
    <source>
        <dbReference type="ARBA" id="ARBA00023163"/>
    </source>
</evidence>
<gene>
    <name evidence="7" type="ORF">NA56DRAFT_704444</name>
</gene>
<dbReference type="OrthoDB" id="2593732at2759"/>
<dbReference type="InterPro" id="IPR052360">
    <property type="entry name" value="Transcr_Regulatory_Proteins"/>
</dbReference>
<dbReference type="PANTHER" id="PTHR36206">
    <property type="entry name" value="ASPERCRYPTIN BIOSYNTHESIS CLUSTER-SPECIFIC TRANSCRIPTION REGULATOR ATNN-RELATED"/>
    <property type="match status" value="1"/>
</dbReference>
<reference evidence="7 8" key="1">
    <citation type="submission" date="2016-05" db="EMBL/GenBank/DDBJ databases">
        <title>A degradative enzymes factory behind the ericoid mycorrhizal symbiosis.</title>
        <authorList>
            <consortium name="DOE Joint Genome Institute"/>
            <person name="Martino E."/>
            <person name="Morin E."/>
            <person name="Grelet G."/>
            <person name="Kuo A."/>
            <person name="Kohler A."/>
            <person name="Daghino S."/>
            <person name="Barry K."/>
            <person name="Choi C."/>
            <person name="Cichocki N."/>
            <person name="Clum A."/>
            <person name="Copeland A."/>
            <person name="Hainaut M."/>
            <person name="Haridas S."/>
            <person name="Labutti K."/>
            <person name="Lindquist E."/>
            <person name="Lipzen A."/>
            <person name="Khouja H.-R."/>
            <person name="Murat C."/>
            <person name="Ohm R."/>
            <person name="Olson A."/>
            <person name="Spatafora J."/>
            <person name="Veneault-Fourrey C."/>
            <person name="Henrissat B."/>
            <person name="Grigoriev I."/>
            <person name="Martin F."/>
            <person name="Perotto S."/>
        </authorList>
    </citation>
    <scope>NUCLEOTIDE SEQUENCE [LARGE SCALE GENOMIC DNA]</scope>
    <source>
        <strain evidence="7 8">UAMH 7357</strain>
    </source>
</reference>
<keyword evidence="2" id="KW-0862">Zinc</keyword>
<organism evidence="7 8">
    <name type="scientific">Hyaloscypha hepaticicola</name>
    <dbReference type="NCBI Taxonomy" id="2082293"/>
    <lineage>
        <taxon>Eukaryota</taxon>
        <taxon>Fungi</taxon>
        <taxon>Dikarya</taxon>
        <taxon>Ascomycota</taxon>
        <taxon>Pezizomycotina</taxon>
        <taxon>Leotiomycetes</taxon>
        <taxon>Helotiales</taxon>
        <taxon>Hyaloscyphaceae</taxon>
        <taxon>Hyaloscypha</taxon>
    </lineage>
</organism>